<dbReference type="PANTHER" id="PTHR34580:SF1">
    <property type="entry name" value="PROTEIN PAFC"/>
    <property type="match status" value="1"/>
</dbReference>
<dbReference type="InterPro" id="IPR026881">
    <property type="entry name" value="WYL_dom"/>
</dbReference>
<dbReference type="InterPro" id="IPR051534">
    <property type="entry name" value="CBASS_pafABC_assoc_protein"/>
</dbReference>
<evidence type="ECO:0000313" key="3">
    <source>
        <dbReference type="Proteomes" id="UP000778864"/>
    </source>
</evidence>
<organism evidence="2 3">
    <name type="scientific">Veillonella parvula</name>
    <name type="common">Staphylococcus parvulus</name>
    <dbReference type="NCBI Taxonomy" id="29466"/>
    <lineage>
        <taxon>Bacteria</taxon>
        <taxon>Bacillati</taxon>
        <taxon>Bacillota</taxon>
        <taxon>Negativicutes</taxon>
        <taxon>Veillonellales</taxon>
        <taxon>Veillonellaceae</taxon>
        <taxon>Veillonella</taxon>
    </lineage>
</organism>
<comment type="caution">
    <text evidence="2">The sequence shown here is derived from an EMBL/GenBank/DDBJ whole genome shotgun (WGS) entry which is preliminary data.</text>
</comment>
<evidence type="ECO:0000259" key="1">
    <source>
        <dbReference type="Pfam" id="PF13280"/>
    </source>
</evidence>
<evidence type="ECO:0000313" key="2">
    <source>
        <dbReference type="EMBL" id="MBS4893947.1"/>
    </source>
</evidence>
<dbReference type="AlphaFoldDB" id="A0A117J1W4"/>
<accession>A0A117J1W4</accession>
<dbReference type="PROSITE" id="PS52050">
    <property type="entry name" value="WYL"/>
    <property type="match status" value="1"/>
</dbReference>
<dbReference type="Proteomes" id="UP000778864">
    <property type="component" value="Unassembled WGS sequence"/>
</dbReference>
<reference evidence="2" key="1">
    <citation type="submission" date="2021-02" db="EMBL/GenBank/DDBJ databases">
        <title>Infant gut strain persistence is associated with maternal origin, phylogeny, and functional potential including surface adhesion and iron acquisition.</title>
        <authorList>
            <person name="Lou Y.C."/>
        </authorList>
    </citation>
    <scope>NUCLEOTIDE SEQUENCE</scope>
    <source>
        <strain evidence="2">L3_108_031G1_dasL3_108_031G1_concoct_20</strain>
    </source>
</reference>
<dbReference type="PANTHER" id="PTHR34580">
    <property type="match status" value="1"/>
</dbReference>
<proteinExistence type="predicted"/>
<feature type="domain" description="WYL" evidence="1">
    <location>
        <begin position="148"/>
        <end position="226"/>
    </location>
</feature>
<gene>
    <name evidence="2" type="ORF">KHZ90_09270</name>
</gene>
<protein>
    <submittedName>
        <fullName evidence="2">WYL domain-containing protein</fullName>
    </submittedName>
</protein>
<sequence length="342" mass="39564">MASKKAVLVYILEILKDETDANHTLSQEEIRSILAERYEVSVDRKTLGRHLNDLYESGDFGIQCEESAVGADGTIRRTDFYMIHTFEDSELRLLIDGILASRHITASQRKDLIGRVAKLGSSYFKPHGIDIESNTEYLHRSQDLFLNIDLIEEAIQKGRKISLAYCQPDVDKRLHINLGPDHKERKYVFNPFQLVMNRGHYYLVGNHENYDDMSTLRVDRIAHVTVLNERRKPLREIKGYQQQRTFNVSQYVKEHIYMFGGESITVTFKAKRSIVNQILDWFDGNVEFTNITADNVVCRVRVNHDAFKYWALQYMQSVKVLTPASLVTEVKAAIEEGLHQYS</sequence>
<dbReference type="EMBL" id="JAGZMU010000007">
    <property type="protein sequence ID" value="MBS4893947.1"/>
    <property type="molecule type" value="Genomic_DNA"/>
</dbReference>
<name>A0A117J1W4_VEIPA</name>
<dbReference type="RefSeq" id="WP_008602621.1">
    <property type="nucleotide sequence ID" value="NZ_CABKOT010000009.1"/>
</dbReference>
<dbReference type="Pfam" id="PF13280">
    <property type="entry name" value="WYL"/>
    <property type="match status" value="1"/>
</dbReference>